<keyword evidence="3" id="KW-1185">Reference proteome</keyword>
<dbReference type="EMBL" id="CABFNQ020000747">
    <property type="protein sequence ID" value="CAH0033322.1"/>
    <property type="molecule type" value="Genomic_DNA"/>
</dbReference>
<proteinExistence type="predicted"/>
<dbReference type="InterPro" id="IPR024983">
    <property type="entry name" value="CHAT_dom"/>
</dbReference>
<evidence type="ECO:0000313" key="3">
    <source>
        <dbReference type="Proteomes" id="UP000696573"/>
    </source>
</evidence>
<accession>A0A9N9VVA9</accession>
<dbReference type="OrthoDB" id="5148314at2759"/>
<name>A0A9N9VVA9_9HYPO</name>
<sequence length="621" mass="69189">MQTYNGIEDKCPGLEIDVIIAISLNAMKNLPDAHSLKSSLWLAFDQACADASFSYIRCLFIPEAQLMTRIEAVAHLVNTGLANDSRVTAGMLGILLIQDFQAQLFTLEDKQHWANEILGLDSDTAAAMMACEREQAQARPEVSHLEMGWFALATLSRGRGMVLSSIKGRHLHSIDVEGSNPQLRKAPSNAHVKLREQICQGLELANAKEAKPDHIQSTDEDKHRGEIFVDDRVNDILGLPELDYFLNVPPRSDILETAKSGPIVVLNLSVQCLEGCAIFIITQSHLKVLHLEDVEHDEIRYWALNGEKTWSRKCLAWLWDTITGPIMGALGFTQPPDNDDWPHVTWISTGVMSKFPFHASGRHECGGRETVMDRVVSSYGTTVQTLVASRLQAPITSTRAEALLVGMSNTPRHGTLPHAADEVCEIEKILKCTSVNAAQLRGTRETSSPASAIATFFCRTRLFDLNLDQGAHFLAYLSACGTGLVREEKFLDESIHLISAFQVLGFRHVIGTLWEVQDMICVDLARLTYQVIRDESMTDKSINRGLNKATKRVRDEWLAEYARRSLDIRAGKVLSAEEGISTLRIQERGNDEREGRDIIPLEDDWGQSSPPPWIAYIHYGV</sequence>
<dbReference type="AlphaFoldDB" id="A0A9N9VVA9"/>
<dbReference type="Proteomes" id="UP000696573">
    <property type="component" value="Unassembled WGS sequence"/>
</dbReference>
<organism evidence="2 3">
    <name type="scientific">Clonostachys rhizophaga</name>
    <dbReference type="NCBI Taxonomy" id="160324"/>
    <lineage>
        <taxon>Eukaryota</taxon>
        <taxon>Fungi</taxon>
        <taxon>Dikarya</taxon>
        <taxon>Ascomycota</taxon>
        <taxon>Pezizomycotina</taxon>
        <taxon>Sordariomycetes</taxon>
        <taxon>Hypocreomycetidae</taxon>
        <taxon>Hypocreales</taxon>
        <taxon>Bionectriaceae</taxon>
        <taxon>Clonostachys</taxon>
    </lineage>
</organism>
<protein>
    <recommendedName>
        <fullName evidence="1">CHAT domain-containing protein</fullName>
    </recommendedName>
</protein>
<comment type="caution">
    <text evidence="2">The sequence shown here is derived from an EMBL/GenBank/DDBJ whole genome shotgun (WGS) entry which is preliminary data.</text>
</comment>
<evidence type="ECO:0000259" key="1">
    <source>
        <dbReference type="Pfam" id="PF12770"/>
    </source>
</evidence>
<dbReference type="Pfam" id="PF12770">
    <property type="entry name" value="CHAT"/>
    <property type="match status" value="2"/>
</dbReference>
<evidence type="ECO:0000313" key="2">
    <source>
        <dbReference type="EMBL" id="CAH0033322.1"/>
    </source>
</evidence>
<gene>
    <name evidence="2" type="ORF">CRHIZ90672A_00008665</name>
</gene>
<feature type="domain" description="CHAT" evidence="1">
    <location>
        <begin position="461"/>
        <end position="553"/>
    </location>
</feature>
<reference evidence="2" key="1">
    <citation type="submission" date="2021-10" db="EMBL/GenBank/DDBJ databases">
        <authorList>
            <person name="Piombo E."/>
        </authorList>
    </citation>
    <scope>NUCLEOTIDE SEQUENCE</scope>
</reference>
<feature type="domain" description="CHAT" evidence="1">
    <location>
        <begin position="313"/>
        <end position="435"/>
    </location>
</feature>